<dbReference type="EMBL" id="LJDB01000070">
    <property type="protein sequence ID" value="ONI39163.1"/>
    <property type="molecule type" value="Genomic_DNA"/>
</dbReference>
<evidence type="ECO:0000313" key="1">
    <source>
        <dbReference type="EMBL" id="ONI39163.1"/>
    </source>
</evidence>
<organism evidence="1 2">
    <name type="scientific">Candidatus Epulonipiscium fishelsonii</name>
    <dbReference type="NCBI Taxonomy" id="77094"/>
    <lineage>
        <taxon>Bacteria</taxon>
        <taxon>Bacillati</taxon>
        <taxon>Bacillota</taxon>
        <taxon>Clostridia</taxon>
        <taxon>Lachnospirales</taxon>
        <taxon>Lachnospiraceae</taxon>
        <taxon>Candidatus Epulonipiscium</taxon>
    </lineage>
</organism>
<reference evidence="1" key="1">
    <citation type="submission" date="2016-08" db="EMBL/GenBank/DDBJ databases">
        <authorList>
            <person name="Ngugi D.K."/>
            <person name="Miyake S."/>
            <person name="Stingl U."/>
        </authorList>
    </citation>
    <scope>NUCLEOTIDE SEQUENCE</scope>
    <source>
        <strain evidence="1">SCG-B11WGA-EpuloA1</strain>
    </source>
</reference>
<gene>
    <name evidence="1" type="ORF">AN396_08975</name>
</gene>
<protein>
    <submittedName>
        <fullName evidence="1">Twin arginine-targeting protein translocase TatC</fullName>
    </submittedName>
</protein>
<accession>A0ACC8XA80</accession>
<comment type="caution">
    <text evidence="1">The sequence shown here is derived from an EMBL/GenBank/DDBJ whole genome shotgun (WGS) entry which is preliminary data.</text>
</comment>
<dbReference type="Proteomes" id="UP000188605">
    <property type="component" value="Unassembled WGS sequence"/>
</dbReference>
<name>A0ACC8XA80_9FIRM</name>
<evidence type="ECO:0000313" key="2">
    <source>
        <dbReference type="Proteomes" id="UP000188605"/>
    </source>
</evidence>
<keyword evidence="2" id="KW-1185">Reference proteome</keyword>
<sequence>METLKKHNNDDMPLLDHLSELRNRLKIVVIVNLIAMAVAFQFSEDIILYLLNLNPGMHLVYISPSELLMVYIQISVIVALIICSPVTLYQIWAFLEKGLKKQEKTYILISLFFGLICFILGVYFCYSIVLPSMLDFFLRLEISEITNMISISSYTSFINFMLFSFGVVFEMPVVIFILTKLNIISTEFLEKNRGISIVAIFIAATIITPPDVVSQLMLGLPMVVLLQISIAISKLANKSFFKKKENSYAK</sequence>
<proteinExistence type="predicted"/>